<dbReference type="Proteomes" id="UP000031278">
    <property type="component" value="Unassembled WGS sequence"/>
</dbReference>
<dbReference type="SUPFAM" id="SSF46785">
    <property type="entry name" value="Winged helix' DNA-binding domain"/>
    <property type="match status" value="1"/>
</dbReference>
<organism evidence="6 7">
    <name type="scientific">Photobacterium gaetbulicola</name>
    <dbReference type="NCBI Taxonomy" id="1295392"/>
    <lineage>
        <taxon>Bacteria</taxon>
        <taxon>Pseudomonadati</taxon>
        <taxon>Pseudomonadota</taxon>
        <taxon>Gammaproteobacteria</taxon>
        <taxon>Vibrionales</taxon>
        <taxon>Vibrionaceae</taxon>
        <taxon>Photobacterium</taxon>
    </lineage>
</organism>
<protein>
    <submittedName>
        <fullName evidence="6">LysR family transcriptional regulator</fullName>
    </submittedName>
</protein>
<reference evidence="6 7" key="1">
    <citation type="submission" date="2014-12" db="EMBL/GenBank/DDBJ databases">
        <title>Genome sequencing of Photobacterium gaetbulicola AD005a.</title>
        <authorList>
            <person name="Adrian T.G.S."/>
            <person name="Chan K.G."/>
        </authorList>
    </citation>
    <scope>NUCLEOTIDE SEQUENCE [LARGE SCALE GENOMIC DNA]</scope>
    <source>
        <strain evidence="6 7">AD005a</strain>
    </source>
</reference>
<evidence type="ECO:0000256" key="2">
    <source>
        <dbReference type="ARBA" id="ARBA00023015"/>
    </source>
</evidence>
<dbReference type="Gene3D" id="1.10.10.10">
    <property type="entry name" value="Winged helix-like DNA-binding domain superfamily/Winged helix DNA-binding domain"/>
    <property type="match status" value="1"/>
</dbReference>
<evidence type="ECO:0000256" key="4">
    <source>
        <dbReference type="ARBA" id="ARBA00023163"/>
    </source>
</evidence>
<proteinExistence type="inferred from homology"/>
<dbReference type="InterPro" id="IPR000847">
    <property type="entry name" value="LysR_HTH_N"/>
</dbReference>
<sequence>MKLSQLALFLDTCDTGSITEAAKRCGKNRTTVSSALSALEDELGVSLLQRTGNQVQLTEIGDAIRNDAERILMIANDIHAKCQQHLEGVESALRIARDDALPEAFWRQLVHDLSLKFPNSSLSIYVAPPPELDEMVEQNMVDMAFCLLPTDDNLPNNQYTQLGQIRMMSVARADHPLNHLSEVLSDDLAHATEFVLAAIKDQSLTAVSPTSSNYIALTFYEHLRNAVLDGNGWSTVPSVLINSYLRDGTLKVLNHYQSMRWQPYGVIYGKHIQLGSVSRWLSSQLEAYLDEASN</sequence>
<dbReference type="InterPro" id="IPR036388">
    <property type="entry name" value="WH-like_DNA-bd_sf"/>
</dbReference>
<keyword evidence="3" id="KW-0238">DNA-binding</keyword>
<accession>A0A0B9G3P5</accession>
<dbReference type="RefSeq" id="WP_039462669.1">
    <property type="nucleotide sequence ID" value="NZ_JWLZ01000159.1"/>
</dbReference>
<dbReference type="SUPFAM" id="SSF53850">
    <property type="entry name" value="Periplasmic binding protein-like II"/>
    <property type="match status" value="1"/>
</dbReference>
<evidence type="ECO:0000259" key="5">
    <source>
        <dbReference type="PROSITE" id="PS50931"/>
    </source>
</evidence>
<evidence type="ECO:0000256" key="3">
    <source>
        <dbReference type="ARBA" id="ARBA00023125"/>
    </source>
</evidence>
<comment type="similarity">
    <text evidence="1">Belongs to the LysR transcriptional regulatory family.</text>
</comment>
<dbReference type="GO" id="GO:0003700">
    <property type="term" value="F:DNA-binding transcription factor activity"/>
    <property type="evidence" value="ECO:0007669"/>
    <property type="project" value="InterPro"/>
</dbReference>
<evidence type="ECO:0000256" key="1">
    <source>
        <dbReference type="ARBA" id="ARBA00009437"/>
    </source>
</evidence>
<gene>
    <name evidence="6" type="ORF">RJ45_13395</name>
</gene>
<dbReference type="Pfam" id="PF03466">
    <property type="entry name" value="LysR_substrate"/>
    <property type="match status" value="1"/>
</dbReference>
<feature type="domain" description="HTH lysR-type" evidence="5">
    <location>
        <begin position="1"/>
        <end position="58"/>
    </location>
</feature>
<name>A0A0B9G3P5_9GAMM</name>
<evidence type="ECO:0000313" key="7">
    <source>
        <dbReference type="Proteomes" id="UP000031278"/>
    </source>
</evidence>
<dbReference type="PROSITE" id="PS50931">
    <property type="entry name" value="HTH_LYSR"/>
    <property type="match status" value="1"/>
</dbReference>
<dbReference type="PANTHER" id="PTHR30126:SF22">
    <property type="entry name" value="HTH-TYPE TRANSCRIPTIONAL REGULATOR YHAJ-RELATED"/>
    <property type="match status" value="1"/>
</dbReference>
<dbReference type="Pfam" id="PF00126">
    <property type="entry name" value="HTH_1"/>
    <property type="match status" value="1"/>
</dbReference>
<keyword evidence="2" id="KW-0805">Transcription regulation</keyword>
<dbReference type="InterPro" id="IPR005119">
    <property type="entry name" value="LysR_subst-bd"/>
</dbReference>
<dbReference type="Gene3D" id="3.40.190.290">
    <property type="match status" value="1"/>
</dbReference>
<dbReference type="FunFam" id="1.10.10.10:FF:000001">
    <property type="entry name" value="LysR family transcriptional regulator"/>
    <property type="match status" value="1"/>
</dbReference>
<dbReference type="CDD" id="cd05466">
    <property type="entry name" value="PBP2_LTTR_substrate"/>
    <property type="match status" value="1"/>
</dbReference>
<dbReference type="AlphaFoldDB" id="A0A0B9G3P5"/>
<dbReference type="GO" id="GO:0000976">
    <property type="term" value="F:transcription cis-regulatory region binding"/>
    <property type="evidence" value="ECO:0007669"/>
    <property type="project" value="TreeGrafter"/>
</dbReference>
<dbReference type="EMBL" id="JWLZ01000159">
    <property type="protein sequence ID" value="KHT63373.1"/>
    <property type="molecule type" value="Genomic_DNA"/>
</dbReference>
<dbReference type="InterPro" id="IPR036390">
    <property type="entry name" value="WH_DNA-bd_sf"/>
</dbReference>
<evidence type="ECO:0000313" key="6">
    <source>
        <dbReference type="EMBL" id="KHT63373.1"/>
    </source>
</evidence>
<dbReference type="PANTHER" id="PTHR30126">
    <property type="entry name" value="HTH-TYPE TRANSCRIPTIONAL REGULATOR"/>
    <property type="match status" value="1"/>
</dbReference>
<keyword evidence="4" id="KW-0804">Transcription</keyword>
<comment type="caution">
    <text evidence="6">The sequence shown here is derived from an EMBL/GenBank/DDBJ whole genome shotgun (WGS) entry which is preliminary data.</text>
</comment>